<dbReference type="EMBL" id="LFRF01000005">
    <property type="protein sequence ID" value="KND92665.1"/>
    <property type="molecule type" value="Genomic_DNA"/>
</dbReference>
<dbReference type="InterPro" id="IPR050266">
    <property type="entry name" value="AB_hydrolase_sf"/>
</dbReference>
<protein>
    <recommendedName>
        <fullName evidence="1">AB hydrolase-1 domain-containing protein</fullName>
    </recommendedName>
</protein>
<reference evidence="2 3" key="1">
    <citation type="journal article" date="2015" name="BMC Genomics">
        <title>The genome of the truffle-parasite Tolypocladium ophioglossoides and the evolution of antifungal peptaibiotics.</title>
        <authorList>
            <person name="Quandt C.A."/>
            <person name="Bushley K.E."/>
            <person name="Spatafora J.W."/>
        </authorList>
    </citation>
    <scope>NUCLEOTIDE SEQUENCE [LARGE SCALE GENOMIC DNA]</scope>
    <source>
        <strain evidence="2 3">CBS 100239</strain>
    </source>
</reference>
<name>A0A0L0NFZ2_TOLOC</name>
<proteinExistence type="predicted"/>
<dbReference type="AlphaFoldDB" id="A0A0L0NFZ2"/>
<dbReference type="PANTHER" id="PTHR43798">
    <property type="entry name" value="MONOACYLGLYCEROL LIPASE"/>
    <property type="match status" value="1"/>
</dbReference>
<comment type="caution">
    <text evidence="2">The sequence shown here is derived from an EMBL/GenBank/DDBJ whole genome shotgun (WGS) entry which is preliminary data.</text>
</comment>
<sequence length="391" mass="43048">MVEYQYHLRSGRTVDYALLTAAACLSLYLYVRPALTDKPRPPRIIRAKARDTARRLPSSSAALPYPPDVFPGARDVETEYGTIKVFEWGPEDGEKVLLMHGIGTPCVALGDMAKEFVRRGCRVMLFDFFGRGYSDAPLDVPYDDRLYTSQILLVLSSSSLPWSGSSAFHLLGYSLGGALAASFAAYHSHLLRSLTLICPGGLVRASHISWKSRLLYAEGVLPAWLVTALARRRLEPRRGASADVPECEDADVDFDEVPVSAERADVKVGDVVKWQLGGNEGFVGAYMSTIRNAPIYGQHDRVWKRLSEQLSRRRGHRDDVPAGLESGRICLILAERDPIVVKEEWIADSKAVLGEDGVEVHVVNGGHEIAISKGREVADVAMRAWNSKGNS</sequence>
<dbReference type="InterPro" id="IPR000073">
    <property type="entry name" value="AB_hydrolase_1"/>
</dbReference>
<dbReference type="Gene3D" id="3.40.50.1820">
    <property type="entry name" value="alpha/beta hydrolase"/>
    <property type="match status" value="1"/>
</dbReference>
<dbReference type="Proteomes" id="UP000036947">
    <property type="component" value="Unassembled WGS sequence"/>
</dbReference>
<evidence type="ECO:0000313" key="3">
    <source>
        <dbReference type="Proteomes" id="UP000036947"/>
    </source>
</evidence>
<dbReference type="PANTHER" id="PTHR43798:SF33">
    <property type="entry name" value="HYDROLASE, PUTATIVE (AFU_ORTHOLOGUE AFUA_2G14860)-RELATED"/>
    <property type="match status" value="1"/>
</dbReference>
<evidence type="ECO:0000259" key="1">
    <source>
        <dbReference type="Pfam" id="PF00561"/>
    </source>
</evidence>
<dbReference type="GO" id="GO:0016020">
    <property type="term" value="C:membrane"/>
    <property type="evidence" value="ECO:0007669"/>
    <property type="project" value="TreeGrafter"/>
</dbReference>
<gene>
    <name evidence="2" type="ORF">TOPH_02708</name>
</gene>
<dbReference type="InterPro" id="IPR029058">
    <property type="entry name" value="AB_hydrolase_fold"/>
</dbReference>
<organism evidence="2 3">
    <name type="scientific">Tolypocladium ophioglossoides (strain CBS 100239)</name>
    <name type="common">Snaketongue truffleclub</name>
    <name type="synonym">Elaphocordyceps ophioglossoides</name>
    <dbReference type="NCBI Taxonomy" id="1163406"/>
    <lineage>
        <taxon>Eukaryota</taxon>
        <taxon>Fungi</taxon>
        <taxon>Dikarya</taxon>
        <taxon>Ascomycota</taxon>
        <taxon>Pezizomycotina</taxon>
        <taxon>Sordariomycetes</taxon>
        <taxon>Hypocreomycetidae</taxon>
        <taxon>Hypocreales</taxon>
        <taxon>Ophiocordycipitaceae</taxon>
        <taxon>Tolypocladium</taxon>
    </lineage>
</organism>
<accession>A0A0L0NFZ2</accession>
<feature type="domain" description="AB hydrolase-1" evidence="1">
    <location>
        <begin position="96"/>
        <end position="225"/>
    </location>
</feature>
<dbReference type="SUPFAM" id="SSF53474">
    <property type="entry name" value="alpha/beta-Hydrolases"/>
    <property type="match status" value="1"/>
</dbReference>
<dbReference type="Pfam" id="PF00561">
    <property type="entry name" value="Abhydrolase_1"/>
    <property type="match status" value="1"/>
</dbReference>
<dbReference type="OrthoDB" id="408373at2759"/>
<keyword evidence="3" id="KW-1185">Reference proteome</keyword>
<evidence type="ECO:0000313" key="2">
    <source>
        <dbReference type="EMBL" id="KND92665.1"/>
    </source>
</evidence>
<dbReference type="STRING" id="1163406.A0A0L0NFZ2"/>